<reference evidence="5" key="1">
    <citation type="journal article" date="2019" name="Int. J. Syst. Evol. Microbiol.">
        <title>The Global Catalogue of Microorganisms (GCM) 10K type strain sequencing project: providing services to taxonomists for standard genome sequencing and annotation.</title>
        <authorList>
            <consortium name="The Broad Institute Genomics Platform"/>
            <consortium name="The Broad Institute Genome Sequencing Center for Infectious Disease"/>
            <person name="Wu L."/>
            <person name="Ma J."/>
        </authorList>
    </citation>
    <scope>NUCLEOTIDE SEQUENCE [LARGE SCALE GENOMIC DNA]</scope>
    <source>
        <strain evidence="5">CGMCC 1.12477</strain>
    </source>
</reference>
<dbReference type="InterPro" id="IPR050210">
    <property type="entry name" value="tRNA_Adenine-N(6)_MTase"/>
</dbReference>
<dbReference type="InterPro" id="IPR007848">
    <property type="entry name" value="Small_mtfrase_dom"/>
</dbReference>
<dbReference type="EC" id="2.1.1.223" evidence="4"/>
<dbReference type="GO" id="GO:0008168">
    <property type="term" value="F:methyltransferase activity"/>
    <property type="evidence" value="ECO:0007669"/>
    <property type="project" value="UniProtKB-KW"/>
</dbReference>
<evidence type="ECO:0000313" key="5">
    <source>
        <dbReference type="Proteomes" id="UP001597186"/>
    </source>
</evidence>
<dbReference type="Proteomes" id="UP001597186">
    <property type="component" value="Unassembled WGS sequence"/>
</dbReference>
<proteinExistence type="predicted"/>
<evidence type="ECO:0000259" key="3">
    <source>
        <dbReference type="Pfam" id="PF05175"/>
    </source>
</evidence>
<keyword evidence="5" id="KW-1185">Reference proteome</keyword>
<gene>
    <name evidence="4" type="ORF">ACFTOW_10375</name>
</gene>
<dbReference type="InterPro" id="IPR002052">
    <property type="entry name" value="DNA_methylase_N6_adenine_CS"/>
</dbReference>
<protein>
    <submittedName>
        <fullName evidence="4">tRNA1(Val) (Adenine(37)-N6)-methyltransferase</fullName>
        <ecNumber evidence="4">2.1.1.223</ecNumber>
    </submittedName>
</protein>
<dbReference type="PROSITE" id="PS00092">
    <property type="entry name" value="N6_MTASE"/>
    <property type="match status" value="1"/>
</dbReference>
<dbReference type="SUPFAM" id="SSF53335">
    <property type="entry name" value="S-adenosyl-L-methionine-dependent methyltransferases"/>
    <property type="match status" value="1"/>
</dbReference>
<organism evidence="4 5">
    <name type="scientific">Lacimonas salitolerans</name>
    <dbReference type="NCBI Taxonomy" id="1323750"/>
    <lineage>
        <taxon>Bacteria</taxon>
        <taxon>Pseudomonadati</taxon>
        <taxon>Pseudomonadota</taxon>
        <taxon>Alphaproteobacteria</taxon>
        <taxon>Rhodobacterales</taxon>
        <taxon>Paracoccaceae</taxon>
        <taxon>Lacimonas</taxon>
    </lineage>
</organism>
<keyword evidence="4" id="KW-0808">Transferase</keyword>
<dbReference type="PANTHER" id="PTHR47739:SF1">
    <property type="entry name" value="TRNA1(VAL) (ADENINE(37)-N6)-METHYLTRANSFERASE"/>
    <property type="match status" value="1"/>
</dbReference>
<dbReference type="Gene3D" id="3.40.50.150">
    <property type="entry name" value="Vaccinia Virus protein VP39"/>
    <property type="match status" value="1"/>
</dbReference>
<feature type="domain" description="Methyltransferase small" evidence="3">
    <location>
        <begin position="31"/>
        <end position="120"/>
    </location>
</feature>
<keyword evidence="1 4" id="KW-0489">Methyltransferase</keyword>
<dbReference type="PANTHER" id="PTHR47739">
    <property type="entry name" value="TRNA1(VAL) (ADENINE(37)-N6)-METHYLTRANSFERASE"/>
    <property type="match status" value="1"/>
</dbReference>
<accession>A0ABW4EIK1</accession>
<name>A0ABW4EIK1_9RHOB</name>
<sequence length="247" mass="26565">MNDLTYDRFLGGRLALWQPRKGYRAGVDPVLLAATVPDGVTSVLDLGCGVGAAGLCVAARLGVAVTGLEMQEGYADLARRNAVETALPFEVVEGDLTRMPASLRARQFDHVIANPPYFRRDASVAADDPAREAAMGEGAPLEAWVTAAARRVRDRGSVTFIQRAERLPELLGLFDRFLGSVQVLPLVPRAGRDSQLVLIRGRKGGRAAFRLHAGVQIHQRAAHADDSPDYTTTIHAVLHDAAALPFP</sequence>
<dbReference type="Pfam" id="PF05175">
    <property type="entry name" value="MTS"/>
    <property type="match status" value="1"/>
</dbReference>
<dbReference type="RefSeq" id="WP_379915348.1">
    <property type="nucleotide sequence ID" value="NZ_JBHUDD010000055.1"/>
</dbReference>
<comment type="caution">
    <text evidence="4">The sequence shown here is derived from an EMBL/GenBank/DDBJ whole genome shotgun (WGS) entry which is preliminary data.</text>
</comment>
<dbReference type="EMBL" id="JBHUDD010000055">
    <property type="protein sequence ID" value="MFD1509809.1"/>
    <property type="molecule type" value="Genomic_DNA"/>
</dbReference>
<dbReference type="InterPro" id="IPR029063">
    <property type="entry name" value="SAM-dependent_MTases_sf"/>
</dbReference>
<dbReference type="GO" id="GO:0032259">
    <property type="term" value="P:methylation"/>
    <property type="evidence" value="ECO:0007669"/>
    <property type="project" value="UniProtKB-KW"/>
</dbReference>
<evidence type="ECO:0000313" key="4">
    <source>
        <dbReference type="EMBL" id="MFD1509809.1"/>
    </source>
</evidence>
<evidence type="ECO:0000256" key="1">
    <source>
        <dbReference type="ARBA" id="ARBA00022603"/>
    </source>
</evidence>
<keyword evidence="2" id="KW-0949">S-adenosyl-L-methionine</keyword>
<evidence type="ECO:0000256" key="2">
    <source>
        <dbReference type="ARBA" id="ARBA00022691"/>
    </source>
</evidence>
<dbReference type="CDD" id="cd02440">
    <property type="entry name" value="AdoMet_MTases"/>
    <property type="match status" value="1"/>
</dbReference>